<evidence type="ECO:0000313" key="3">
    <source>
        <dbReference type="Proteomes" id="UP000639338"/>
    </source>
</evidence>
<reference evidence="2 3" key="1">
    <citation type="submission" date="2020-08" db="EMBL/GenBank/DDBJ databases">
        <title>Aphidius gifuensis genome sequencing and assembly.</title>
        <authorList>
            <person name="Du Z."/>
        </authorList>
    </citation>
    <scope>NUCLEOTIDE SEQUENCE [LARGE SCALE GENOMIC DNA]</scope>
    <source>
        <strain evidence="2">YNYX2018</strain>
        <tissue evidence="2">Adults</tissue>
    </source>
</reference>
<proteinExistence type="predicted"/>
<evidence type="ECO:0000256" key="1">
    <source>
        <dbReference type="SAM" id="MobiDB-lite"/>
    </source>
</evidence>
<feature type="compositionally biased region" description="Basic and acidic residues" evidence="1">
    <location>
        <begin position="1"/>
        <end position="10"/>
    </location>
</feature>
<dbReference type="AlphaFoldDB" id="A0A834XSH1"/>
<comment type="caution">
    <text evidence="2">The sequence shown here is derived from an EMBL/GenBank/DDBJ whole genome shotgun (WGS) entry which is preliminary data.</text>
</comment>
<organism evidence="2 3">
    <name type="scientific">Aphidius gifuensis</name>
    <name type="common">Parasitoid wasp</name>
    <dbReference type="NCBI Taxonomy" id="684658"/>
    <lineage>
        <taxon>Eukaryota</taxon>
        <taxon>Metazoa</taxon>
        <taxon>Ecdysozoa</taxon>
        <taxon>Arthropoda</taxon>
        <taxon>Hexapoda</taxon>
        <taxon>Insecta</taxon>
        <taxon>Pterygota</taxon>
        <taxon>Neoptera</taxon>
        <taxon>Endopterygota</taxon>
        <taxon>Hymenoptera</taxon>
        <taxon>Apocrita</taxon>
        <taxon>Ichneumonoidea</taxon>
        <taxon>Braconidae</taxon>
        <taxon>Aphidiinae</taxon>
        <taxon>Aphidius</taxon>
    </lineage>
</organism>
<accession>A0A834XSH1</accession>
<feature type="compositionally biased region" description="Polar residues" evidence="1">
    <location>
        <begin position="35"/>
        <end position="63"/>
    </location>
</feature>
<keyword evidence="3" id="KW-1185">Reference proteome</keyword>
<evidence type="ECO:0000313" key="2">
    <source>
        <dbReference type="EMBL" id="KAF7990474.1"/>
    </source>
</evidence>
<dbReference type="OrthoDB" id="295078at2759"/>
<gene>
    <name evidence="2" type="ORF">HCN44_000279</name>
</gene>
<name>A0A834XSH1_APHGI</name>
<feature type="region of interest" description="Disordered" evidence="1">
    <location>
        <begin position="1"/>
        <end position="89"/>
    </location>
</feature>
<dbReference type="Proteomes" id="UP000639338">
    <property type="component" value="Unassembled WGS sequence"/>
</dbReference>
<protein>
    <submittedName>
        <fullName evidence="2">Uncharacterized protein</fullName>
    </submittedName>
</protein>
<dbReference type="EMBL" id="JACMRX010000004">
    <property type="protein sequence ID" value="KAF7990474.1"/>
    <property type="molecule type" value="Genomic_DNA"/>
</dbReference>
<sequence>MKRKSSRDDFDIGTSVKEAKSECQSPVSRGPIITTGDTTPDSNRPRSLSVSPEQQLTITTGPKSPTMDIFLKVGNSPKTSPTESEDYSHLQSHRSWCQVILNNI</sequence>